<protein>
    <recommendedName>
        <fullName evidence="5">DNA mismatch repair protein MutL</fullName>
    </recommendedName>
</protein>
<evidence type="ECO:0000256" key="1">
    <source>
        <dbReference type="SAM" id="MobiDB-lite"/>
    </source>
</evidence>
<evidence type="ECO:0000256" key="2">
    <source>
        <dbReference type="SAM" id="SignalP"/>
    </source>
</evidence>
<feature type="region of interest" description="Disordered" evidence="1">
    <location>
        <begin position="42"/>
        <end position="116"/>
    </location>
</feature>
<sequence>MRSSRWVPIAGWCVATATSIVLSSVALSPVLNAARADSGELPDIDQLPARAAVSETSAPAPEDTAGPTRPVKPSPSRSRPSSADPKPSSKSPSAPAPGTATTTTPPATTTENGWTVTTSDGVKTYVKSFTTEGGVAVIRMTSKGTVSLVTATPADGYRVEKQGSDVNLAVYFLRTEKGFIVHAQWWNDEPFVEVSEVGS</sequence>
<organism evidence="3 4">
    <name type="scientific">Actinoplanes philippinensis</name>
    <dbReference type="NCBI Taxonomy" id="35752"/>
    <lineage>
        <taxon>Bacteria</taxon>
        <taxon>Bacillati</taxon>
        <taxon>Actinomycetota</taxon>
        <taxon>Actinomycetes</taxon>
        <taxon>Micromonosporales</taxon>
        <taxon>Micromonosporaceae</taxon>
        <taxon>Actinoplanes</taxon>
    </lineage>
</organism>
<feature type="chain" id="PRO_5038368269" description="DNA mismatch repair protein MutL" evidence="2">
    <location>
        <begin position="34"/>
        <end position="199"/>
    </location>
</feature>
<feature type="signal peptide" evidence="2">
    <location>
        <begin position="1"/>
        <end position="33"/>
    </location>
</feature>
<dbReference type="EMBL" id="FONV01000030">
    <property type="protein sequence ID" value="SFF91136.1"/>
    <property type="molecule type" value="Genomic_DNA"/>
</dbReference>
<reference evidence="3 4" key="1">
    <citation type="submission" date="2016-10" db="EMBL/GenBank/DDBJ databases">
        <authorList>
            <person name="de Groot N.N."/>
        </authorList>
    </citation>
    <scope>NUCLEOTIDE SEQUENCE [LARGE SCALE GENOMIC DNA]</scope>
    <source>
        <strain evidence="3 4">DSM 43019</strain>
    </source>
</reference>
<evidence type="ECO:0000313" key="4">
    <source>
        <dbReference type="Proteomes" id="UP000199645"/>
    </source>
</evidence>
<name>A0A1I2MP42_9ACTN</name>
<dbReference type="STRING" id="35752.SAMN05421541_13017"/>
<dbReference type="OrthoDB" id="3292578at2"/>
<gene>
    <name evidence="3" type="ORF">SAMN05421541_13017</name>
</gene>
<evidence type="ECO:0000313" key="3">
    <source>
        <dbReference type="EMBL" id="SFF91136.1"/>
    </source>
</evidence>
<dbReference type="Proteomes" id="UP000199645">
    <property type="component" value="Unassembled WGS sequence"/>
</dbReference>
<keyword evidence="4" id="KW-1185">Reference proteome</keyword>
<keyword evidence="2" id="KW-0732">Signal</keyword>
<dbReference type="AlphaFoldDB" id="A0A1I2MP42"/>
<feature type="compositionally biased region" description="Low complexity" evidence="1">
    <location>
        <begin position="67"/>
        <end position="110"/>
    </location>
</feature>
<evidence type="ECO:0008006" key="5">
    <source>
        <dbReference type="Google" id="ProtNLM"/>
    </source>
</evidence>
<proteinExistence type="predicted"/>
<dbReference type="RefSeq" id="WP_143134180.1">
    <property type="nucleotide sequence ID" value="NZ_BOMT01000102.1"/>
</dbReference>
<accession>A0A1I2MP42</accession>